<keyword evidence="1" id="KW-1133">Transmembrane helix</keyword>
<evidence type="ECO:0000313" key="3">
    <source>
        <dbReference type="Proteomes" id="UP000467240"/>
    </source>
</evidence>
<feature type="transmembrane region" description="Helical" evidence="1">
    <location>
        <begin position="142"/>
        <end position="162"/>
    </location>
</feature>
<organism evidence="2 3">
    <name type="scientific">Pseudoclavibacter chungangensis</name>
    <dbReference type="NCBI Taxonomy" id="587635"/>
    <lineage>
        <taxon>Bacteria</taxon>
        <taxon>Bacillati</taxon>
        <taxon>Actinomycetota</taxon>
        <taxon>Actinomycetes</taxon>
        <taxon>Micrococcales</taxon>
        <taxon>Microbacteriaceae</taxon>
        <taxon>Pseudoclavibacter</taxon>
    </lineage>
</organism>
<dbReference type="EMBL" id="WBJZ01000010">
    <property type="protein sequence ID" value="KAB1656880.1"/>
    <property type="molecule type" value="Genomic_DNA"/>
</dbReference>
<feature type="transmembrane region" description="Helical" evidence="1">
    <location>
        <begin position="174"/>
        <end position="195"/>
    </location>
</feature>
<name>A0A7J5BRI5_9MICO</name>
<feature type="transmembrane region" description="Helical" evidence="1">
    <location>
        <begin position="58"/>
        <end position="81"/>
    </location>
</feature>
<dbReference type="PIRSF" id="PIRSF037394">
    <property type="entry name" value="ABC_thiamine-permease_YkoE_prd"/>
    <property type="match status" value="1"/>
</dbReference>
<evidence type="ECO:0000256" key="1">
    <source>
        <dbReference type="SAM" id="Phobius"/>
    </source>
</evidence>
<accession>A0A7J5BRI5</accession>
<comment type="caution">
    <text evidence="2">The sequence shown here is derived from an EMBL/GenBank/DDBJ whole genome shotgun (WGS) entry which is preliminary data.</text>
</comment>
<dbReference type="InterPro" id="IPR017195">
    <property type="entry name" value="ABC_thiamin-permease_prd"/>
</dbReference>
<dbReference type="RefSeq" id="WP_158040632.1">
    <property type="nucleotide sequence ID" value="NZ_JACCFV010000001.1"/>
</dbReference>
<proteinExistence type="predicted"/>
<protein>
    <submittedName>
        <fullName evidence="2">Uncharacterized protein</fullName>
    </submittedName>
</protein>
<keyword evidence="1" id="KW-0812">Transmembrane</keyword>
<dbReference type="OrthoDB" id="8017424at2"/>
<dbReference type="AlphaFoldDB" id="A0A7J5BRI5"/>
<feature type="transmembrane region" description="Helical" evidence="1">
    <location>
        <begin position="93"/>
        <end position="111"/>
    </location>
</feature>
<dbReference type="Pfam" id="PF09819">
    <property type="entry name" value="ABC_cobalt"/>
    <property type="match status" value="1"/>
</dbReference>
<sequence length="217" mass="22018">MDDEKRVDIEGSGAVTAPPVRGAGTGVLRWRVVDIVTAAVIGVACGVLFVVWNSVGYAWMLAADALTPGLGGTSTGIWLLGGVLGGLIIRKPGAAFFVEVLAATVSMLMGSQFAMETVFIGVAQGLGAELVAMCFRYRGSGAPFAVLLGVGSAVGTVTYGIVQGNLAKGLAYNLIYVSCTLASGAVLAGLVGWLLTRALARPGVLARFASGREIAPG</sequence>
<dbReference type="Proteomes" id="UP000467240">
    <property type="component" value="Unassembled WGS sequence"/>
</dbReference>
<feature type="transmembrane region" description="Helical" evidence="1">
    <location>
        <begin position="32"/>
        <end position="52"/>
    </location>
</feature>
<keyword evidence="3" id="KW-1185">Reference proteome</keyword>
<keyword evidence="1" id="KW-0472">Membrane</keyword>
<gene>
    <name evidence="2" type="ORF">F8O01_09560</name>
</gene>
<evidence type="ECO:0000313" key="2">
    <source>
        <dbReference type="EMBL" id="KAB1656880.1"/>
    </source>
</evidence>
<reference evidence="2 3" key="1">
    <citation type="submission" date="2019-09" db="EMBL/GenBank/DDBJ databases">
        <title>Phylogeny of genus Pseudoclavibacter and closely related genus.</title>
        <authorList>
            <person name="Li Y."/>
        </authorList>
    </citation>
    <scope>NUCLEOTIDE SEQUENCE [LARGE SCALE GENOMIC DNA]</scope>
    <source>
        <strain evidence="2 3">DSM 23821</strain>
    </source>
</reference>